<keyword evidence="2" id="KW-0677">Repeat</keyword>
<dbReference type="PANTHER" id="PTHR31425:SF50">
    <property type="entry name" value="FT-INTERACTING PROTEIN 3-RELATED"/>
    <property type="match status" value="1"/>
</dbReference>
<evidence type="ECO:0000256" key="2">
    <source>
        <dbReference type="ARBA" id="ARBA00022737"/>
    </source>
</evidence>
<feature type="compositionally biased region" description="Gly residues" evidence="4">
    <location>
        <begin position="575"/>
        <end position="588"/>
    </location>
</feature>
<dbReference type="EMBL" id="LSYV01000024">
    <property type="protein sequence ID" value="KXZ49071.1"/>
    <property type="molecule type" value="Genomic_DNA"/>
</dbReference>
<reference evidence="8" key="1">
    <citation type="journal article" date="2016" name="Nat. Commun.">
        <title>The Gonium pectorale genome demonstrates co-option of cell cycle regulation during the evolution of multicellularity.</title>
        <authorList>
            <person name="Hanschen E.R."/>
            <person name="Marriage T.N."/>
            <person name="Ferris P.J."/>
            <person name="Hamaji T."/>
            <person name="Toyoda A."/>
            <person name="Fujiyama A."/>
            <person name="Neme R."/>
            <person name="Noguchi H."/>
            <person name="Minakuchi Y."/>
            <person name="Suzuki M."/>
            <person name="Kawai-Toyooka H."/>
            <person name="Smith D.R."/>
            <person name="Sparks H."/>
            <person name="Anderson J."/>
            <person name="Bakaric R."/>
            <person name="Luria V."/>
            <person name="Karger A."/>
            <person name="Kirschner M.W."/>
            <person name="Durand P.M."/>
            <person name="Michod R.E."/>
            <person name="Nozaki H."/>
            <person name="Olson B.J."/>
        </authorList>
    </citation>
    <scope>NUCLEOTIDE SEQUENCE [LARGE SCALE GENOMIC DNA]</scope>
    <source>
        <strain evidence="8">NIES-2863</strain>
    </source>
</reference>
<comment type="subcellular location">
    <subcellularLocation>
        <location evidence="1">Membrane</location>
    </subcellularLocation>
</comment>
<feature type="region of interest" description="Disordered" evidence="4">
    <location>
        <begin position="438"/>
        <end position="533"/>
    </location>
</feature>
<evidence type="ECO:0000259" key="6">
    <source>
        <dbReference type="Pfam" id="PF08372"/>
    </source>
</evidence>
<feature type="domain" description="Multiple C2" evidence="6">
    <location>
        <begin position="1069"/>
        <end position="1164"/>
    </location>
</feature>
<feature type="compositionally biased region" description="Low complexity" evidence="4">
    <location>
        <begin position="660"/>
        <end position="669"/>
    </location>
</feature>
<feature type="compositionally biased region" description="Gly residues" evidence="4">
    <location>
        <begin position="441"/>
        <end position="460"/>
    </location>
</feature>
<evidence type="ECO:0000256" key="5">
    <source>
        <dbReference type="SAM" id="Phobius"/>
    </source>
</evidence>
<comment type="caution">
    <text evidence="7">The sequence shown here is derived from an EMBL/GenBank/DDBJ whole genome shotgun (WGS) entry which is preliminary data.</text>
</comment>
<dbReference type="OrthoDB" id="1510841at2759"/>
<dbReference type="InterPro" id="IPR047259">
    <property type="entry name" value="QUIRKY-like"/>
</dbReference>
<dbReference type="CDD" id="cd00030">
    <property type="entry name" value="C2"/>
    <property type="match status" value="1"/>
</dbReference>
<dbReference type="GO" id="GO:0016020">
    <property type="term" value="C:membrane"/>
    <property type="evidence" value="ECO:0007669"/>
    <property type="project" value="UniProtKB-SubCell"/>
</dbReference>
<dbReference type="InterPro" id="IPR035892">
    <property type="entry name" value="C2_domain_sf"/>
</dbReference>
<gene>
    <name evidence="7" type="ORF">GPECTOR_23g156</name>
</gene>
<evidence type="ECO:0000313" key="8">
    <source>
        <dbReference type="Proteomes" id="UP000075714"/>
    </source>
</evidence>
<dbReference type="SUPFAM" id="SSF49562">
    <property type="entry name" value="C2 domain (Calcium/lipid-binding domain, CaLB)"/>
    <property type="match status" value="1"/>
</dbReference>
<organism evidence="7 8">
    <name type="scientific">Gonium pectorale</name>
    <name type="common">Green alga</name>
    <dbReference type="NCBI Taxonomy" id="33097"/>
    <lineage>
        <taxon>Eukaryota</taxon>
        <taxon>Viridiplantae</taxon>
        <taxon>Chlorophyta</taxon>
        <taxon>core chlorophytes</taxon>
        <taxon>Chlorophyceae</taxon>
        <taxon>CS clade</taxon>
        <taxon>Chlamydomonadales</taxon>
        <taxon>Volvocaceae</taxon>
        <taxon>Gonium</taxon>
    </lineage>
</organism>
<dbReference type="STRING" id="33097.A0A150GGV1"/>
<keyword evidence="5" id="KW-0812">Transmembrane</keyword>
<feature type="compositionally biased region" description="Polar residues" evidence="4">
    <location>
        <begin position="1"/>
        <end position="12"/>
    </location>
</feature>
<proteinExistence type="predicted"/>
<dbReference type="PANTHER" id="PTHR31425">
    <property type="entry name" value="PHOSPHORIBOSYLANTHRANILATE TRANSFERASE ISOFORM 1"/>
    <property type="match status" value="1"/>
</dbReference>
<evidence type="ECO:0000256" key="1">
    <source>
        <dbReference type="ARBA" id="ARBA00004370"/>
    </source>
</evidence>
<evidence type="ECO:0000256" key="3">
    <source>
        <dbReference type="ARBA" id="ARBA00023136"/>
    </source>
</evidence>
<evidence type="ECO:0000256" key="4">
    <source>
        <dbReference type="SAM" id="MobiDB-lite"/>
    </source>
</evidence>
<protein>
    <recommendedName>
        <fullName evidence="6">Multiple C2 domain-containing protein</fullName>
    </recommendedName>
</protein>
<sequence>MERSVSPPQHTLSSGLSGAPDAGDADAGVSGTFTGAWRRARGSRPVSLVTGALGATAGAVGGALPALWGVVRAGGGLVMRRRETGSGAEREAEDALQQRRSLVGRGLRGVSGGGAMGGSPQAGRARAVPVSTTLVQDGVKWVNLVRFVNLARLFTPCFRPLRGPRRRVRFAGAPSQRGILRGSAGGADGCKAACDMGASGGGATPCTAGTIRPIYIQALPVPLPGTGGGAAAGGGGGGGASGVTGGNTVVWNEVFSFPRSCLEGRAAGRVVLQVWSSEPYGDDTLVGQAELDLGPMLAAERPHPLAAMLELQAIDEDTGTVEPGSCGELAVAAWVEPGPDAPRSTTACPLTSSLPPSDLDEAGVVTSTLSAPCGSKSMPAVVHSPLGTLYEEPCVVVLKITVTGLADLNWELMKTTAQQGGITKRRVRLEGALRSVASGAVRGGGGGAGAGGGASGGGGTPPAATAASGSPTAPRAQPALGPSAPPARGLSRLLSGSLLQRSPTPARGGVAAASGPLRSPRGGGGSPQADAKGAAGFLSGLRHSIRFGRGGSAGGAAAAGGTAGDDLIEEEEDPIGGGGGGAGGGAGGGGGGGGVYGRGLSSVGTSAFGDEEDGSSLALHATAPLSGITSGDEGGGGAAGAGISVDKQSDKSRLRFMPAGPQASTQQQQPGGGGSPQQAAAPQSQPPPLPPGGVSLQPATFVFALARPLPNAPVVLTMYVTSSARRRGRAVGRVSAHLYDLLDQVLGAAAAAGGGPGVAGPRRDGGVSGKPVDVKLEFEDQELGSVQATVQLADMDERAMLFRVPLVADPAKLMADGQYGQYGMYDGGGGWAGPGASVVPAEGYLPGYGPSGGGGGGGGGGGVTSARALGPVLGDTALLRRVLQKSGVDGDVEDWFVRSYARAGSLKVAGGGGLQVGGRVKSGMRLVSSLAAWLRHICSWRSRRDSWEVVAAMALLCYRPGMACKLFFILIALTGIRRWLDVPLKSPLASAASGDATSALLAPASASAATTTAAAAAVAAAAAAAAGGGPREPVGTIGDVTIGGGVVDDGSDDEAGEDSKVPVGTVAEVKRKLAELVELGLMLQNLFDDVASLLERLQAVLSFSDVVASWLFIGGCLAAAGVMALLGFKTSLFLTLLWQVRPPVLRDALPPPPLNYFLRLPCKSAAEFG</sequence>
<dbReference type="Pfam" id="PF08372">
    <property type="entry name" value="PRT_C"/>
    <property type="match status" value="1"/>
</dbReference>
<dbReference type="InterPro" id="IPR013583">
    <property type="entry name" value="MCTP_C"/>
</dbReference>
<accession>A0A150GGV1</accession>
<name>A0A150GGV1_GONPE</name>
<keyword evidence="3 5" id="KW-0472">Membrane</keyword>
<keyword evidence="5" id="KW-1133">Transmembrane helix</keyword>
<keyword evidence="8" id="KW-1185">Reference proteome</keyword>
<feature type="transmembrane region" description="Helical" evidence="5">
    <location>
        <begin position="1107"/>
        <end position="1128"/>
    </location>
</feature>
<feature type="region of interest" description="Disordered" evidence="4">
    <location>
        <begin position="660"/>
        <end position="694"/>
    </location>
</feature>
<evidence type="ECO:0000313" key="7">
    <source>
        <dbReference type="EMBL" id="KXZ49071.1"/>
    </source>
</evidence>
<feature type="compositionally biased region" description="Low complexity" evidence="4">
    <location>
        <begin position="13"/>
        <end position="27"/>
    </location>
</feature>
<dbReference type="Proteomes" id="UP000075714">
    <property type="component" value="Unassembled WGS sequence"/>
</dbReference>
<feature type="region of interest" description="Disordered" evidence="4">
    <location>
        <begin position="568"/>
        <end position="588"/>
    </location>
</feature>
<feature type="region of interest" description="Disordered" evidence="4">
    <location>
        <begin position="1"/>
        <end position="27"/>
    </location>
</feature>
<dbReference type="AlphaFoldDB" id="A0A150GGV1"/>
<feature type="compositionally biased region" description="Low complexity" evidence="4">
    <location>
        <begin position="488"/>
        <end position="502"/>
    </location>
</feature>
<feature type="compositionally biased region" description="Low complexity" evidence="4">
    <location>
        <begin position="461"/>
        <end position="476"/>
    </location>
</feature>